<keyword evidence="1" id="KW-0812">Transmembrane</keyword>
<proteinExistence type="predicted"/>
<reference evidence="2" key="1">
    <citation type="journal article" date="2023" name="Mol. Biol. Evol.">
        <title>Third-Generation Sequencing Reveals the Adaptive Role of the Epigenome in Three Deep-Sea Polychaetes.</title>
        <authorList>
            <person name="Perez M."/>
            <person name="Aroh O."/>
            <person name="Sun Y."/>
            <person name="Lan Y."/>
            <person name="Juniper S.K."/>
            <person name="Young C.R."/>
            <person name="Angers B."/>
            <person name="Qian P.Y."/>
        </authorList>
    </citation>
    <scope>NUCLEOTIDE SEQUENCE</scope>
    <source>
        <strain evidence="2">R07B-5</strain>
    </source>
</reference>
<keyword evidence="1" id="KW-0472">Membrane</keyword>
<protein>
    <submittedName>
        <fullName evidence="2">Uncharacterized protein</fullName>
    </submittedName>
</protein>
<evidence type="ECO:0000256" key="1">
    <source>
        <dbReference type="SAM" id="Phobius"/>
    </source>
</evidence>
<sequence length="71" mass="7837">MSEPFIGLALVDESSTKASEEKSQPWKTALFIIVGIVIMIAIAIPVILQFHFPEFFGFPAKRIINETDVGS</sequence>
<dbReference type="Proteomes" id="UP001209878">
    <property type="component" value="Unassembled WGS sequence"/>
</dbReference>
<dbReference type="EMBL" id="JAODUO010000695">
    <property type="protein sequence ID" value="KAK2175939.1"/>
    <property type="molecule type" value="Genomic_DNA"/>
</dbReference>
<evidence type="ECO:0000313" key="2">
    <source>
        <dbReference type="EMBL" id="KAK2175939.1"/>
    </source>
</evidence>
<comment type="caution">
    <text evidence="2">The sequence shown here is derived from an EMBL/GenBank/DDBJ whole genome shotgun (WGS) entry which is preliminary data.</text>
</comment>
<name>A0AAD9KQQ3_RIDPI</name>
<organism evidence="2 3">
    <name type="scientific">Ridgeia piscesae</name>
    <name type="common">Tubeworm</name>
    <dbReference type="NCBI Taxonomy" id="27915"/>
    <lineage>
        <taxon>Eukaryota</taxon>
        <taxon>Metazoa</taxon>
        <taxon>Spiralia</taxon>
        <taxon>Lophotrochozoa</taxon>
        <taxon>Annelida</taxon>
        <taxon>Polychaeta</taxon>
        <taxon>Sedentaria</taxon>
        <taxon>Canalipalpata</taxon>
        <taxon>Sabellida</taxon>
        <taxon>Siboglinidae</taxon>
        <taxon>Ridgeia</taxon>
    </lineage>
</organism>
<dbReference type="AlphaFoldDB" id="A0AAD9KQQ3"/>
<keyword evidence="1" id="KW-1133">Transmembrane helix</keyword>
<gene>
    <name evidence="2" type="ORF">NP493_695g00026</name>
</gene>
<keyword evidence="3" id="KW-1185">Reference proteome</keyword>
<evidence type="ECO:0000313" key="3">
    <source>
        <dbReference type="Proteomes" id="UP001209878"/>
    </source>
</evidence>
<accession>A0AAD9KQQ3</accession>
<feature type="transmembrane region" description="Helical" evidence="1">
    <location>
        <begin position="29"/>
        <end position="52"/>
    </location>
</feature>